<keyword evidence="6" id="KW-0770">Synapse</keyword>
<evidence type="ECO:0000256" key="5">
    <source>
        <dbReference type="ARBA" id="ARBA00022989"/>
    </source>
</evidence>
<keyword evidence="14" id="KW-0407">Ion channel</keyword>
<comment type="catalytic activity">
    <reaction evidence="16">
        <text>K(+)(in) = K(+)(out)</text>
        <dbReference type="Rhea" id="RHEA:29463"/>
        <dbReference type="ChEBI" id="CHEBI:29103"/>
    </reaction>
</comment>
<feature type="transmembrane region" description="Helical" evidence="20">
    <location>
        <begin position="250"/>
        <end position="272"/>
    </location>
</feature>
<dbReference type="InterPro" id="IPR049944">
    <property type="entry name" value="LGIC_TM_5-HT3"/>
</dbReference>
<gene>
    <name evidence="23" type="ORF">NDU88_003445</name>
</gene>
<dbReference type="InterPro" id="IPR038050">
    <property type="entry name" value="Neuro_actylchol_rec"/>
</dbReference>
<keyword evidence="10" id="KW-0675">Receptor</keyword>
<comment type="caution">
    <text evidence="23">The sequence shown here is derived from an EMBL/GenBank/DDBJ whole genome shotgun (WGS) entry which is preliminary data.</text>
</comment>
<keyword evidence="4" id="KW-0732">Signal</keyword>
<dbReference type="Pfam" id="PF02931">
    <property type="entry name" value="Neur_chan_LBD"/>
    <property type="match status" value="1"/>
</dbReference>
<evidence type="ECO:0000256" key="9">
    <source>
        <dbReference type="ARBA" id="ARBA00023157"/>
    </source>
</evidence>
<keyword evidence="7" id="KW-0406">Ion transport</keyword>
<keyword evidence="24" id="KW-1185">Reference proteome</keyword>
<feature type="transmembrane region" description="Helical" evidence="20">
    <location>
        <begin position="308"/>
        <end position="334"/>
    </location>
</feature>
<dbReference type="AlphaFoldDB" id="A0AAV7KUW0"/>
<evidence type="ECO:0000256" key="19">
    <source>
        <dbReference type="ARBA" id="ARBA00037540"/>
    </source>
</evidence>
<evidence type="ECO:0000256" key="7">
    <source>
        <dbReference type="ARBA" id="ARBA00023065"/>
    </source>
</evidence>
<dbReference type="SUPFAM" id="SSF90112">
    <property type="entry name" value="Neurotransmitter-gated ion-channel transmembrane pore"/>
    <property type="match status" value="1"/>
</dbReference>
<name>A0AAV7KUW0_PLEWA</name>
<comment type="function">
    <text evidence="19">Forms serotonin (5-hydroxytryptamine/5-HT3)-activated cation-selective channel complexes, which when activated cause fast, depolarizing responses in neurons.</text>
</comment>
<keyword evidence="11" id="KW-0325">Glycoprotein</keyword>
<dbReference type="GO" id="GO:0045211">
    <property type="term" value="C:postsynaptic membrane"/>
    <property type="evidence" value="ECO:0007669"/>
    <property type="project" value="UniProtKB-SubCell"/>
</dbReference>
<evidence type="ECO:0000256" key="15">
    <source>
        <dbReference type="ARBA" id="ARBA00034104"/>
    </source>
</evidence>
<reference evidence="23" key="1">
    <citation type="journal article" date="2022" name="bioRxiv">
        <title>Sequencing and chromosome-scale assembly of the giantPleurodeles waltlgenome.</title>
        <authorList>
            <person name="Brown T."/>
            <person name="Elewa A."/>
            <person name="Iarovenko S."/>
            <person name="Subramanian E."/>
            <person name="Araus A.J."/>
            <person name="Petzold A."/>
            <person name="Susuki M."/>
            <person name="Suzuki K.-i.T."/>
            <person name="Hayashi T."/>
            <person name="Toyoda A."/>
            <person name="Oliveira C."/>
            <person name="Osipova E."/>
            <person name="Leigh N.D."/>
            <person name="Simon A."/>
            <person name="Yun M.H."/>
        </authorList>
    </citation>
    <scope>NUCLEOTIDE SEQUENCE</scope>
    <source>
        <strain evidence="23">20211129_DDA</strain>
        <tissue evidence="23">Liver</tissue>
    </source>
</reference>
<dbReference type="InterPro" id="IPR006202">
    <property type="entry name" value="Neur_chan_lig-bd"/>
</dbReference>
<evidence type="ECO:0000259" key="22">
    <source>
        <dbReference type="Pfam" id="PF02932"/>
    </source>
</evidence>
<evidence type="ECO:0000256" key="14">
    <source>
        <dbReference type="ARBA" id="ARBA00023303"/>
    </source>
</evidence>
<dbReference type="PRINTS" id="PR00252">
    <property type="entry name" value="NRIONCHANNEL"/>
</dbReference>
<dbReference type="InterPro" id="IPR036719">
    <property type="entry name" value="Neuro-gated_channel_TM_sf"/>
</dbReference>
<dbReference type="InterPro" id="IPR006029">
    <property type="entry name" value="Neurotrans-gated_channel_TM"/>
</dbReference>
<evidence type="ECO:0000256" key="3">
    <source>
        <dbReference type="ARBA" id="ARBA00022692"/>
    </source>
</evidence>
<evidence type="ECO:0000256" key="1">
    <source>
        <dbReference type="ARBA" id="ARBA00022448"/>
    </source>
</evidence>
<evidence type="ECO:0000256" key="4">
    <source>
        <dbReference type="ARBA" id="ARBA00022729"/>
    </source>
</evidence>
<dbReference type="Pfam" id="PF02932">
    <property type="entry name" value="Neur_chan_memb"/>
    <property type="match status" value="1"/>
</dbReference>
<dbReference type="Proteomes" id="UP001066276">
    <property type="component" value="Chromosome 12"/>
</dbReference>
<dbReference type="InterPro" id="IPR036734">
    <property type="entry name" value="Neur_chan_lig-bd_sf"/>
</dbReference>
<comment type="catalytic activity">
    <reaction evidence="17">
        <text>Na(+)(in) = Na(+)(out)</text>
        <dbReference type="Rhea" id="RHEA:34963"/>
        <dbReference type="ChEBI" id="CHEBI:29101"/>
    </reaction>
</comment>
<dbReference type="InterPro" id="IPR006201">
    <property type="entry name" value="Neur_channel"/>
</dbReference>
<feature type="transmembrane region" description="Helical" evidence="20">
    <location>
        <begin position="426"/>
        <end position="456"/>
    </location>
</feature>
<keyword evidence="13" id="KW-1071">Ligand-gated ion channel</keyword>
<accession>A0AAV7KUW0</accession>
<evidence type="ECO:0000256" key="8">
    <source>
        <dbReference type="ARBA" id="ARBA00023136"/>
    </source>
</evidence>
<evidence type="ECO:0000256" key="20">
    <source>
        <dbReference type="SAM" id="Phobius"/>
    </source>
</evidence>
<evidence type="ECO:0000256" key="18">
    <source>
        <dbReference type="ARBA" id="ARBA00036634"/>
    </source>
</evidence>
<dbReference type="GO" id="GO:0004888">
    <property type="term" value="F:transmembrane signaling receptor activity"/>
    <property type="evidence" value="ECO:0007669"/>
    <property type="project" value="InterPro"/>
</dbReference>
<keyword evidence="5 20" id="KW-1133">Transmembrane helix</keyword>
<dbReference type="EMBL" id="JANPWB010000016">
    <property type="protein sequence ID" value="KAJ1083286.1"/>
    <property type="molecule type" value="Genomic_DNA"/>
</dbReference>
<evidence type="ECO:0000256" key="13">
    <source>
        <dbReference type="ARBA" id="ARBA00023286"/>
    </source>
</evidence>
<protein>
    <recommendedName>
        <fullName evidence="25">5-hydroxytryptamine receptor 3A</fullName>
    </recommendedName>
</protein>
<keyword evidence="9" id="KW-1015">Disulfide bond</keyword>
<evidence type="ECO:0000256" key="6">
    <source>
        <dbReference type="ARBA" id="ARBA00023018"/>
    </source>
</evidence>
<evidence type="ECO:0008006" key="25">
    <source>
        <dbReference type="Google" id="ProtNLM"/>
    </source>
</evidence>
<proteinExistence type="predicted"/>
<feature type="transmembrane region" description="Helical" evidence="20">
    <location>
        <begin position="279"/>
        <end position="296"/>
    </location>
</feature>
<evidence type="ECO:0000313" key="24">
    <source>
        <dbReference type="Proteomes" id="UP001066276"/>
    </source>
</evidence>
<dbReference type="CDD" id="cd19063">
    <property type="entry name" value="LGIC_TM_5-HT3"/>
    <property type="match status" value="1"/>
</dbReference>
<feature type="domain" description="Neurotransmitter-gated ion-channel transmembrane" evidence="22">
    <location>
        <begin position="254"/>
        <end position="447"/>
    </location>
</feature>
<comment type="subcellular location">
    <subcellularLocation>
        <location evidence="15">Postsynaptic cell membrane</location>
        <topology evidence="15">Multi-pass membrane protein</topology>
    </subcellularLocation>
</comment>
<evidence type="ECO:0000256" key="12">
    <source>
        <dbReference type="ARBA" id="ARBA00023257"/>
    </source>
</evidence>
<evidence type="ECO:0000256" key="11">
    <source>
        <dbReference type="ARBA" id="ARBA00023180"/>
    </source>
</evidence>
<comment type="catalytic activity">
    <reaction evidence="18">
        <text>Ca(2+)(in) = Ca(2+)(out)</text>
        <dbReference type="Rhea" id="RHEA:29671"/>
        <dbReference type="ChEBI" id="CHEBI:29108"/>
    </reaction>
</comment>
<evidence type="ECO:0000256" key="2">
    <source>
        <dbReference type="ARBA" id="ARBA00022475"/>
    </source>
</evidence>
<dbReference type="PANTHER" id="PTHR18945">
    <property type="entry name" value="NEUROTRANSMITTER GATED ION CHANNEL"/>
    <property type="match status" value="1"/>
</dbReference>
<keyword evidence="2" id="KW-1003">Cell membrane</keyword>
<keyword evidence="3 20" id="KW-0812">Transmembrane</keyword>
<keyword evidence="1" id="KW-0813">Transport</keyword>
<evidence type="ECO:0000259" key="21">
    <source>
        <dbReference type="Pfam" id="PF02931"/>
    </source>
</evidence>
<feature type="domain" description="Neurotransmitter-gated ion-channel ligand-binding" evidence="21">
    <location>
        <begin position="50"/>
        <end position="247"/>
    </location>
</feature>
<keyword evidence="12" id="KW-0628">Postsynaptic cell membrane</keyword>
<evidence type="ECO:0000256" key="16">
    <source>
        <dbReference type="ARBA" id="ARBA00034430"/>
    </source>
</evidence>
<keyword evidence="8 20" id="KW-0472">Membrane</keyword>
<dbReference type="SUPFAM" id="SSF63712">
    <property type="entry name" value="Nicotinic receptor ligand binding domain-like"/>
    <property type="match status" value="1"/>
</dbReference>
<organism evidence="23 24">
    <name type="scientific">Pleurodeles waltl</name>
    <name type="common">Iberian ribbed newt</name>
    <dbReference type="NCBI Taxonomy" id="8319"/>
    <lineage>
        <taxon>Eukaryota</taxon>
        <taxon>Metazoa</taxon>
        <taxon>Chordata</taxon>
        <taxon>Craniata</taxon>
        <taxon>Vertebrata</taxon>
        <taxon>Euteleostomi</taxon>
        <taxon>Amphibia</taxon>
        <taxon>Batrachia</taxon>
        <taxon>Caudata</taxon>
        <taxon>Salamandroidea</taxon>
        <taxon>Salamandridae</taxon>
        <taxon>Pleurodelinae</taxon>
        <taxon>Pleurodeles</taxon>
    </lineage>
</organism>
<dbReference type="FunFam" id="2.70.170.10:FF:000017">
    <property type="entry name" value="5-hydroxytryptamine receptor 3A"/>
    <property type="match status" value="1"/>
</dbReference>
<evidence type="ECO:0000313" key="23">
    <source>
        <dbReference type="EMBL" id="KAJ1083286.1"/>
    </source>
</evidence>
<evidence type="ECO:0000256" key="17">
    <source>
        <dbReference type="ARBA" id="ARBA00036239"/>
    </source>
</evidence>
<evidence type="ECO:0000256" key="10">
    <source>
        <dbReference type="ARBA" id="ARBA00023170"/>
    </source>
</evidence>
<dbReference type="GO" id="GO:0005230">
    <property type="term" value="F:extracellular ligand-gated monoatomic ion channel activity"/>
    <property type="evidence" value="ECO:0007669"/>
    <property type="project" value="InterPro"/>
</dbReference>
<dbReference type="Gene3D" id="1.20.58.390">
    <property type="entry name" value="Neurotransmitter-gated ion-channel transmembrane domain"/>
    <property type="match status" value="1"/>
</dbReference>
<sequence>MGVLKRTPLGRVGTRRDAAVGLRRVTFMAYSESCGFYDVIKNLTILTDPLFHDVRPVKDTRQTTVVTLDFTLYAILDLDMKFQTLKTFGWLAIRWENEYLTWDPAQFCDISKISVGTSSVWRPDLFVYEMTDEDKSPSVNFLYVLNDGQNIRLKPMMIVSTCGIDTYKFPFDTQTCSLTFGSFMHPVNEILVKAEQNSSVVTEVSKKAFASKGDWSLVRIDVESHNYSHANREWSQLVYKITIERTPSHYVVNLIIPACFLVMVDLASMFIPMNSGERLGFKITVVLGFSVLLLILNDLLPSSQGTPILDVFCMVCLIVMITSIVDAIFISYLLEQSEFRSVPRWVRIIVLKHLARILAINTKVTNQDYKNEEMYSTRDTELQTPTFASKEGDSTESELLKRILLEMLKIRQMMNTTKKEERKSEWFMVAFVLDRFFLVVYVITVLTMLCVVLIVWSG</sequence>
<dbReference type="Gene3D" id="2.70.170.10">
    <property type="entry name" value="Neurotransmitter-gated ion-channel ligand-binding domain"/>
    <property type="match status" value="1"/>
</dbReference>